<dbReference type="EMBL" id="PPPX01000016">
    <property type="protein sequence ID" value="POA08337.1"/>
    <property type="molecule type" value="Genomic_DNA"/>
</dbReference>
<dbReference type="EC" id="1.3.1.76" evidence="2"/>
<proteinExistence type="predicted"/>
<dbReference type="InterPro" id="IPR028281">
    <property type="entry name" value="Sirohaem_synthase_central"/>
</dbReference>
<dbReference type="Gene3D" id="3.40.50.720">
    <property type="entry name" value="NAD(P)-binding Rossmann-like Domain"/>
    <property type="match status" value="1"/>
</dbReference>
<keyword evidence="3" id="KW-0560">Oxidoreductase</keyword>
<dbReference type="SUPFAM" id="SSF75615">
    <property type="entry name" value="Siroheme synthase middle domains-like"/>
    <property type="match status" value="1"/>
</dbReference>
<dbReference type="InterPro" id="IPR042518">
    <property type="entry name" value="SirC_C"/>
</dbReference>
<dbReference type="PANTHER" id="PTHR35330:SF1">
    <property type="entry name" value="SIROHEME BIOSYNTHESIS PROTEIN MET8"/>
    <property type="match status" value="1"/>
</dbReference>
<dbReference type="GO" id="GO:0043115">
    <property type="term" value="F:precorrin-2 dehydrogenase activity"/>
    <property type="evidence" value="ECO:0007669"/>
    <property type="project" value="UniProtKB-EC"/>
</dbReference>
<dbReference type="GO" id="GO:0019354">
    <property type="term" value="P:siroheme biosynthetic process"/>
    <property type="evidence" value="ECO:0007669"/>
    <property type="project" value="UniProtKB-UniPathway"/>
</dbReference>
<dbReference type="RefSeq" id="WP_103372126.1">
    <property type="nucleotide sequence ID" value="NZ_CBCRVO010000002.1"/>
</dbReference>
<dbReference type="InterPro" id="IPR036291">
    <property type="entry name" value="NAD(P)-bd_dom_sf"/>
</dbReference>
<evidence type="ECO:0000256" key="2">
    <source>
        <dbReference type="ARBA" id="ARBA00012400"/>
    </source>
</evidence>
<evidence type="ECO:0000313" key="8">
    <source>
        <dbReference type="EMBL" id="POA08337.1"/>
    </source>
</evidence>
<dbReference type="OrthoDB" id="9773765at2"/>
<feature type="domain" description="Siroheme synthase central" evidence="7">
    <location>
        <begin position="119"/>
        <end position="144"/>
    </location>
</feature>
<organism evidence="8 9">
    <name type="scientific">Staphylococcus argensis</name>
    <dbReference type="NCBI Taxonomy" id="1607738"/>
    <lineage>
        <taxon>Bacteria</taxon>
        <taxon>Bacillati</taxon>
        <taxon>Bacillota</taxon>
        <taxon>Bacilli</taxon>
        <taxon>Bacillales</taxon>
        <taxon>Staphylococcaceae</taxon>
        <taxon>Staphylococcus</taxon>
    </lineage>
</organism>
<comment type="pathway">
    <text evidence="1">Porphyrin-containing compound metabolism; siroheme biosynthesis; sirohydrochlorin from precorrin-2: step 1/1.</text>
</comment>
<dbReference type="InterPro" id="IPR006367">
    <property type="entry name" value="Sirohaem_synthase_N"/>
</dbReference>
<dbReference type="Pfam" id="PF14824">
    <property type="entry name" value="Sirohm_synth_M"/>
    <property type="match status" value="1"/>
</dbReference>
<comment type="caution">
    <text evidence="8">The sequence shown here is derived from an EMBL/GenBank/DDBJ whole genome shotgun (WGS) entry which is preliminary data.</text>
</comment>
<dbReference type="Pfam" id="PF22440">
    <property type="entry name" value="SirC_C"/>
    <property type="match status" value="1"/>
</dbReference>
<dbReference type="NCBIfam" id="NF005222">
    <property type="entry name" value="PRK06718.1"/>
    <property type="match status" value="1"/>
</dbReference>
<reference evidence="8 9" key="1">
    <citation type="submission" date="2017-08" db="EMBL/GenBank/DDBJ databases">
        <title>Draft genome sequences of 64 type strains of genus Staph aureus.</title>
        <authorList>
            <person name="Cole K."/>
            <person name="Golubchik T."/>
            <person name="Russell J."/>
            <person name="Foster D."/>
            <person name="Llewelyn M."/>
            <person name="Wilson D."/>
            <person name="Crook D."/>
            <person name="Paul J."/>
        </authorList>
    </citation>
    <scope>NUCLEOTIDE SEQUENCE [LARGE SCALE GENOMIC DNA]</scope>
    <source>
        <strain evidence="8 9">DSM 29875</strain>
    </source>
</reference>
<evidence type="ECO:0000313" key="9">
    <source>
        <dbReference type="Proteomes" id="UP000242712"/>
    </source>
</evidence>
<gene>
    <name evidence="8" type="ORF">CD039_09625</name>
</gene>
<dbReference type="AlphaFoldDB" id="A0A2K4FAM5"/>
<evidence type="ECO:0000256" key="6">
    <source>
        <dbReference type="ARBA" id="ARBA00047561"/>
    </source>
</evidence>
<keyword evidence="5" id="KW-0627">Porphyrin biosynthesis</keyword>
<dbReference type="NCBIfam" id="TIGR01470">
    <property type="entry name" value="cysG_Nterm"/>
    <property type="match status" value="1"/>
</dbReference>
<evidence type="ECO:0000256" key="4">
    <source>
        <dbReference type="ARBA" id="ARBA00023027"/>
    </source>
</evidence>
<comment type="catalytic activity">
    <reaction evidence="6">
        <text>precorrin-2 + NAD(+) = sirohydrochlorin + NADH + 2 H(+)</text>
        <dbReference type="Rhea" id="RHEA:15613"/>
        <dbReference type="ChEBI" id="CHEBI:15378"/>
        <dbReference type="ChEBI" id="CHEBI:57540"/>
        <dbReference type="ChEBI" id="CHEBI:57945"/>
        <dbReference type="ChEBI" id="CHEBI:58351"/>
        <dbReference type="ChEBI" id="CHEBI:58827"/>
        <dbReference type="EC" id="1.3.1.76"/>
    </reaction>
</comment>
<keyword evidence="9" id="KW-1185">Reference proteome</keyword>
<protein>
    <recommendedName>
        <fullName evidence="2">precorrin-2 dehydrogenase</fullName>
        <ecNumber evidence="2">1.3.1.76</ecNumber>
    </recommendedName>
</protein>
<evidence type="ECO:0000256" key="5">
    <source>
        <dbReference type="ARBA" id="ARBA00023244"/>
    </source>
</evidence>
<sequence length="204" mass="22990">MTSHMPIMVDLHNKHVVVIGGGKVAARRINVVVRYTYNITVISPEVHNDIRSLIEQGIIDWQARRYQSNDVQNADFIIIATDNSELNDSISREASNSALVNVASNAEAGNATFPSIIHRGKLTLSVSTNGASPQLTKQIKNELETKYNESYESYIDFLNQCRIKVKHTSLSASEKQSLLKSLLSEDYFSQMQQQEMLQYLDRLT</sequence>
<dbReference type="Pfam" id="PF13241">
    <property type="entry name" value="NAD_binding_7"/>
    <property type="match status" value="1"/>
</dbReference>
<evidence type="ECO:0000256" key="3">
    <source>
        <dbReference type="ARBA" id="ARBA00023002"/>
    </source>
</evidence>
<name>A0A2K4FAM5_9STAP</name>
<dbReference type="InterPro" id="IPR028161">
    <property type="entry name" value="Met8-like"/>
</dbReference>
<dbReference type="UniPathway" id="UPA00262">
    <property type="reaction ID" value="UER00222"/>
</dbReference>
<accession>A0A2K4FAM5</accession>
<dbReference type="Gene3D" id="1.10.8.610">
    <property type="entry name" value="SirC, precorrin-2 dehydrogenase, C-terminal helical domain-like"/>
    <property type="match status" value="1"/>
</dbReference>
<dbReference type="Proteomes" id="UP000242712">
    <property type="component" value="Unassembled WGS sequence"/>
</dbReference>
<evidence type="ECO:0000256" key="1">
    <source>
        <dbReference type="ARBA" id="ARBA00005010"/>
    </source>
</evidence>
<dbReference type="SUPFAM" id="SSF51735">
    <property type="entry name" value="NAD(P)-binding Rossmann-fold domains"/>
    <property type="match status" value="1"/>
</dbReference>
<keyword evidence="4" id="KW-0520">NAD</keyword>
<dbReference type="PANTHER" id="PTHR35330">
    <property type="entry name" value="SIROHEME BIOSYNTHESIS PROTEIN MET8"/>
    <property type="match status" value="1"/>
</dbReference>
<dbReference type="GO" id="GO:0004325">
    <property type="term" value="F:ferrochelatase activity"/>
    <property type="evidence" value="ECO:0007669"/>
    <property type="project" value="InterPro"/>
</dbReference>
<evidence type="ECO:0000259" key="7">
    <source>
        <dbReference type="Pfam" id="PF14824"/>
    </source>
</evidence>
<dbReference type="GeneID" id="98298605"/>